<dbReference type="EMBL" id="JAAIYP010000036">
    <property type="protein sequence ID" value="NFV80325.1"/>
    <property type="molecule type" value="Genomic_DNA"/>
</dbReference>
<sequence>MFPEARLDVTLRVEAGRVAGVNIHSNRLVQASKLFAGRRPDEVTHLLPTLFALCGTAQVLAGLAAMERASGISTSSSQTPARQMLLLAETVTEHGLGLARDWPPLVGAEPDLAAARRLKLAMAAVRPALYPAGDWTRPGGGEVRPSLDALGKAVNEARAAVADILSADAEAVLADPDSFHLWHRSGNRPAARLIDEIMAPDLATFGRGPFLPMPEQGPAGLDARLDGDRDGAYLARPDSHGRVFETGPLARMSWHPAVTAQMGAFGAGLLARMVARLAELASSLQEMDQLVHALSDAPAPAACLVDGAGLGLVEAARGLLAHRVELESGRVKRYQILAPTEWNFHPEGPLARGLMGAPAGPELERRATLLALALDPCVACRVTVENADA</sequence>
<feature type="binding site" evidence="1">
    <location>
        <position position="377"/>
    </location>
    <ligand>
        <name>Ni(2+)</name>
        <dbReference type="ChEBI" id="CHEBI:49786"/>
    </ligand>
</feature>
<name>A0A7C9QTR5_9PROT</name>
<accession>A0A7C9QTR5</accession>
<keyword evidence="3" id="KW-1185">Reference proteome</keyword>
<dbReference type="InterPro" id="IPR001501">
    <property type="entry name" value="Ni-dep_hyd_lsu"/>
</dbReference>
<evidence type="ECO:0000256" key="1">
    <source>
        <dbReference type="PIRSR" id="PIRSR601501-1"/>
    </source>
</evidence>
<dbReference type="InterPro" id="IPR029014">
    <property type="entry name" value="NiFe-Hase_large"/>
</dbReference>
<dbReference type="Gene3D" id="1.10.645.10">
    <property type="entry name" value="Cytochrome-c3 Hydrogenase, chain B"/>
    <property type="match status" value="1"/>
</dbReference>
<keyword evidence="1" id="KW-0533">Nickel</keyword>
<dbReference type="InterPro" id="IPR050867">
    <property type="entry name" value="NiFe/NiFeSe_hydrgnase_LSU"/>
</dbReference>
<dbReference type="PANTHER" id="PTHR42958:SF4">
    <property type="entry name" value="HYDROGENASE EXPRESSION_FORMATION PROTEIN HUPK"/>
    <property type="match status" value="1"/>
</dbReference>
<evidence type="ECO:0000313" key="2">
    <source>
        <dbReference type="EMBL" id="NFV80325.1"/>
    </source>
</evidence>
<feature type="binding site" evidence="1">
    <location>
        <position position="380"/>
    </location>
    <ligand>
        <name>Fe cation</name>
        <dbReference type="ChEBI" id="CHEBI:24875"/>
    </ligand>
</feature>
<keyword evidence="1" id="KW-0479">Metal-binding</keyword>
<comment type="caution">
    <text evidence="2">The sequence shown here is derived from an EMBL/GenBank/DDBJ whole genome shotgun (WGS) entry which is preliminary data.</text>
</comment>
<dbReference type="AlphaFoldDB" id="A0A7C9QTR5"/>
<reference evidence="2 3" key="1">
    <citation type="submission" date="2020-02" db="EMBL/GenBank/DDBJ databases">
        <authorList>
            <person name="Dziuba M."/>
            <person name="Kuznetsov B."/>
            <person name="Mardanov A."/>
            <person name="Ravin N."/>
            <person name="Grouzdev D."/>
        </authorList>
    </citation>
    <scope>NUCLEOTIDE SEQUENCE [LARGE SCALE GENOMIC DNA]</scope>
    <source>
        <strain evidence="2 3">SpK</strain>
    </source>
</reference>
<evidence type="ECO:0000313" key="3">
    <source>
        <dbReference type="Proteomes" id="UP000480684"/>
    </source>
</evidence>
<gene>
    <name evidence="2" type="ORF">G4223_09395</name>
</gene>
<organism evidence="2 3">
    <name type="scientific">Magnetospirillum aberrantis SpK</name>
    <dbReference type="NCBI Taxonomy" id="908842"/>
    <lineage>
        <taxon>Bacteria</taxon>
        <taxon>Pseudomonadati</taxon>
        <taxon>Pseudomonadota</taxon>
        <taxon>Alphaproteobacteria</taxon>
        <taxon>Rhodospirillales</taxon>
        <taxon>Rhodospirillaceae</taxon>
        <taxon>Magnetospirillum</taxon>
    </lineage>
</organism>
<dbReference type="PANTHER" id="PTHR42958">
    <property type="entry name" value="HYDROGENASE-2 LARGE CHAIN"/>
    <property type="match status" value="1"/>
</dbReference>
<dbReference type="GO" id="GO:0016151">
    <property type="term" value="F:nickel cation binding"/>
    <property type="evidence" value="ECO:0007669"/>
    <property type="project" value="InterPro"/>
</dbReference>
<proteinExistence type="predicted"/>
<keyword evidence="1" id="KW-0408">Iron</keyword>
<dbReference type="SUPFAM" id="SSF56762">
    <property type="entry name" value="HydB/Nqo4-like"/>
    <property type="match status" value="1"/>
</dbReference>
<comment type="cofactor">
    <cofactor evidence="1">
        <name>Ni(2+)</name>
        <dbReference type="ChEBI" id="CHEBI:49786"/>
    </cofactor>
</comment>
<protein>
    <submittedName>
        <fullName evidence="2">Ni,Fe-hydrogenase I large subunit</fullName>
    </submittedName>
</protein>
<dbReference type="RefSeq" id="WP_163678369.1">
    <property type="nucleotide sequence ID" value="NZ_JAAIYP010000036.1"/>
</dbReference>
<dbReference type="Proteomes" id="UP000480684">
    <property type="component" value="Unassembled WGS sequence"/>
</dbReference>
<comment type="cofactor">
    <cofactor evidence="1">
        <name>Fe cation</name>
        <dbReference type="ChEBI" id="CHEBI:24875"/>
    </cofactor>
</comment>
<keyword evidence="1" id="KW-0460">Magnesium</keyword>
<dbReference type="Pfam" id="PF00374">
    <property type="entry name" value="NiFeSe_Hases"/>
    <property type="match status" value="1"/>
</dbReference>
<feature type="binding site" evidence="1">
    <location>
        <position position="336"/>
    </location>
    <ligand>
        <name>Mg(2+)</name>
        <dbReference type="ChEBI" id="CHEBI:18420"/>
    </ligand>
</feature>